<dbReference type="AlphaFoldDB" id="A0A5B7HK07"/>
<comment type="caution">
    <text evidence="1">The sequence shown here is derived from an EMBL/GenBank/DDBJ whole genome shotgun (WGS) entry which is preliminary data.</text>
</comment>
<name>A0A5B7HK07_PORTR</name>
<protein>
    <submittedName>
        <fullName evidence="1">Uncharacterized protein</fullName>
    </submittedName>
</protein>
<sequence length="98" mass="10960">MFRILTLIAVPGGVLISAVFMPFPSRYQEAQRDEQPLFISESINGGIVMLLISLNDSLRFNKECLQPAVICSTHSIGCIAKHYGTLWDSRILLQRLPV</sequence>
<accession>A0A5B7HK07</accession>
<organism evidence="1 2">
    <name type="scientific">Portunus trituberculatus</name>
    <name type="common">Swimming crab</name>
    <name type="synonym">Neptunus trituberculatus</name>
    <dbReference type="NCBI Taxonomy" id="210409"/>
    <lineage>
        <taxon>Eukaryota</taxon>
        <taxon>Metazoa</taxon>
        <taxon>Ecdysozoa</taxon>
        <taxon>Arthropoda</taxon>
        <taxon>Crustacea</taxon>
        <taxon>Multicrustacea</taxon>
        <taxon>Malacostraca</taxon>
        <taxon>Eumalacostraca</taxon>
        <taxon>Eucarida</taxon>
        <taxon>Decapoda</taxon>
        <taxon>Pleocyemata</taxon>
        <taxon>Brachyura</taxon>
        <taxon>Eubrachyura</taxon>
        <taxon>Portunoidea</taxon>
        <taxon>Portunidae</taxon>
        <taxon>Portuninae</taxon>
        <taxon>Portunus</taxon>
    </lineage>
</organism>
<reference evidence="1 2" key="1">
    <citation type="submission" date="2019-05" db="EMBL/GenBank/DDBJ databases">
        <title>Another draft genome of Portunus trituberculatus and its Hox gene families provides insights of decapod evolution.</title>
        <authorList>
            <person name="Jeong J.-H."/>
            <person name="Song I."/>
            <person name="Kim S."/>
            <person name="Choi T."/>
            <person name="Kim D."/>
            <person name="Ryu S."/>
            <person name="Kim W."/>
        </authorList>
    </citation>
    <scope>NUCLEOTIDE SEQUENCE [LARGE SCALE GENOMIC DNA]</scope>
    <source>
        <tissue evidence="1">Muscle</tissue>
    </source>
</reference>
<evidence type="ECO:0000313" key="1">
    <source>
        <dbReference type="EMBL" id="MPC73201.1"/>
    </source>
</evidence>
<dbReference type="Proteomes" id="UP000324222">
    <property type="component" value="Unassembled WGS sequence"/>
</dbReference>
<keyword evidence="2" id="KW-1185">Reference proteome</keyword>
<evidence type="ECO:0000313" key="2">
    <source>
        <dbReference type="Proteomes" id="UP000324222"/>
    </source>
</evidence>
<proteinExistence type="predicted"/>
<dbReference type="EMBL" id="VSRR010036302">
    <property type="protein sequence ID" value="MPC73201.1"/>
    <property type="molecule type" value="Genomic_DNA"/>
</dbReference>
<gene>
    <name evidence="1" type="ORF">E2C01_067522</name>
</gene>